<proteinExistence type="predicted"/>
<feature type="compositionally biased region" description="Low complexity" evidence="1">
    <location>
        <begin position="170"/>
        <end position="179"/>
    </location>
</feature>
<organism evidence="2 3">
    <name type="scientific">Fragilariopsis cylindrus CCMP1102</name>
    <dbReference type="NCBI Taxonomy" id="635003"/>
    <lineage>
        <taxon>Eukaryota</taxon>
        <taxon>Sar</taxon>
        <taxon>Stramenopiles</taxon>
        <taxon>Ochrophyta</taxon>
        <taxon>Bacillariophyta</taxon>
        <taxon>Bacillariophyceae</taxon>
        <taxon>Bacillariophycidae</taxon>
        <taxon>Bacillariales</taxon>
        <taxon>Bacillariaceae</taxon>
        <taxon>Fragilariopsis</taxon>
    </lineage>
</organism>
<dbReference type="InParanoid" id="A0A1E7F8W4"/>
<feature type="compositionally biased region" description="Acidic residues" evidence="1">
    <location>
        <begin position="49"/>
        <end position="58"/>
    </location>
</feature>
<feature type="region of interest" description="Disordered" evidence="1">
    <location>
        <begin position="1"/>
        <end position="103"/>
    </location>
</feature>
<dbReference type="AlphaFoldDB" id="A0A1E7F8W4"/>
<keyword evidence="3" id="KW-1185">Reference proteome</keyword>
<accession>A0A1E7F8W4</accession>
<feature type="region of interest" description="Disordered" evidence="1">
    <location>
        <begin position="166"/>
        <end position="200"/>
    </location>
</feature>
<reference evidence="2 3" key="1">
    <citation type="submission" date="2016-09" db="EMBL/GenBank/DDBJ databases">
        <title>Extensive genetic diversity and differential bi-allelic expression allows diatom success in the polar Southern Ocean.</title>
        <authorList>
            <consortium name="DOE Joint Genome Institute"/>
            <person name="Mock T."/>
            <person name="Otillar R.P."/>
            <person name="Strauss J."/>
            <person name="Dupont C."/>
            <person name="Frickenhaus S."/>
            <person name="Maumus F."/>
            <person name="Mcmullan M."/>
            <person name="Sanges R."/>
            <person name="Schmutz J."/>
            <person name="Toseland A."/>
            <person name="Valas R."/>
            <person name="Veluchamy A."/>
            <person name="Ward B.J."/>
            <person name="Allen A."/>
            <person name="Barry K."/>
            <person name="Falciatore A."/>
            <person name="Ferrante M."/>
            <person name="Fortunato A.E."/>
            <person name="Gloeckner G."/>
            <person name="Gruber A."/>
            <person name="Hipkin R."/>
            <person name="Janech M."/>
            <person name="Kroth P."/>
            <person name="Leese F."/>
            <person name="Lindquist E."/>
            <person name="Lyon B.R."/>
            <person name="Martin J."/>
            <person name="Mayer C."/>
            <person name="Parker M."/>
            <person name="Quesneville H."/>
            <person name="Raymond J."/>
            <person name="Uhlig C."/>
            <person name="Valentin K.U."/>
            <person name="Worden A.Z."/>
            <person name="Armbrust E.V."/>
            <person name="Bowler C."/>
            <person name="Green B."/>
            <person name="Moulton V."/>
            <person name="Van Oosterhout C."/>
            <person name="Grigoriev I."/>
        </authorList>
    </citation>
    <scope>NUCLEOTIDE SEQUENCE [LARGE SCALE GENOMIC DNA]</scope>
    <source>
        <strain evidence="2 3">CCMP1102</strain>
    </source>
</reference>
<evidence type="ECO:0000256" key="1">
    <source>
        <dbReference type="SAM" id="MobiDB-lite"/>
    </source>
</evidence>
<dbReference type="KEGG" id="fcy:FRACYDRAFT_240808"/>
<evidence type="ECO:0000313" key="3">
    <source>
        <dbReference type="Proteomes" id="UP000095751"/>
    </source>
</evidence>
<feature type="compositionally biased region" description="Polar residues" evidence="1">
    <location>
        <begin position="1"/>
        <end position="11"/>
    </location>
</feature>
<evidence type="ECO:0000313" key="2">
    <source>
        <dbReference type="EMBL" id="OEU14273.1"/>
    </source>
</evidence>
<protein>
    <submittedName>
        <fullName evidence="2">Uncharacterized protein</fullName>
    </submittedName>
</protein>
<dbReference type="OrthoDB" id="42403at2759"/>
<feature type="compositionally biased region" description="Low complexity" evidence="1">
    <location>
        <begin position="16"/>
        <end position="45"/>
    </location>
</feature>
<dbReference type="Proteomes" id="UP000095751">
    <property type="component" value="Unassembled WGS sequence"/>
</dbReference>
<dbReference type="EMBL" id="KV784360">
    <property type="protein sequence ID" value="OEU14273.1"/>
    <property type="molecule type" value="Genomic_DNA"/>
</dbReference>
<name>A0A1E7F8W4_9STRA</name>
<sequence length="493" mass="55843">MSSVICSTVTQKGLLRRSSSSSLPPSSILTTSTSTSTSTILSSSSGIIQEEEEEEEVDEKTTDEILPLTTSSSKQQQQQQQQQPRRSSNSKRRQSRPPTIITCASTKELLRAVNSILTTQNQRQRKQQQEAKPYIVAELGSQLRDVSNCILEHSSSKSVLVDIKRSYPKTTNPNPTETTASNKEQEPRISAMRVSDNNNPQQFREIDKLSDWRNAFFHSSSSSAATTGSTATATATIPNDNDNFNSNSNYYDVLVLDVNAIVGNDLEFTALDIILEFEQMCKMQPQRPQLQYVIVKSTGLNTFSHQLTYTKPWIDTMIHSNNQHNDNNNNNNAVHNQLCRIIATVGVNEYRQTIPDNVFQHTMGIDVGSKIIKEANKKYPNIYFKAGDAWKTAQLLRLQQEYYNEYYENNNNRNNNNNNKENNRNRKIGFDAIYIDVGGLSSTNGLLDTISLLKSIQYSLEPECIVIKSLCLNQLATRIIPYWKWDRKKKKCK</sequence>
<gene>
    <name evidence="2" type="ORF">FRACYDRAFT_240808</name>
</gene>
<feature type="compositionally biased region" description="Low complexity" evidence="1">
    <location>
        <begin position="71"/>
        <end position="87"/>
    </location>
</feature>